<evidence type="ECO:0000313" key="3">
    <source>
        <dbReference type="Proteomes" id="UP000625804"/>
    </source>
</evidence>
<keyword evidence="3" id="KW-1185">Reference proteome</keyword>
<accession>A0A8J8KBF7</accession>
<organism evidence="2 3">
    <name type="scientific">Calidifontibacillus erzurumensis</name>
    <dbReference type="NCBI Taxonomy" id="2741433"/>
    <lineage>
        <taxon>Bacteria</taxon>
        <taxon>Bacillati</taxon>
        <taxon>Bacillota</taxon>
        <taxon>Bacilli</taxon>
        <taxon>Bacillales</taxon>
        <taxon>Bacillaceae</taxon>
        <taxon>Calidifontibacillus/Schinkia group</taxon>
        <taxon>Calidifontibacillus</taxon>
    </lineage>
</organism>
<dbReference type="RefSeq" id="WP_173731087.1">
    <property type="nucleotide sequence ID" value="NZ_JABTTE010000010.1"/>
</dbReference>
<protein>
    <submittedName>
        <fullName evidence="2">Uncharacterized protein</fullName>
    </submittedName>
</protein>
<gene>
    <name evidence="2" type="ORF">HR057_08960</name>
</gene>
<feature type="compositionally biased region" description="Basic and acidic residues" evidence="1">
    <location>
        <begin position="156"/>
        <end position="169"/>
    </location>
</feature>
<dbReference type="CDD" id="cd04301">
    <property type="entry name" value="NAT_SF"/>
    <property type="match status" value="1"/>
</dbReference>
<dbReference type="Proteomes" id="UP000625804">
    <property type="component" value="Unassembled WGS sequence"/>
</dbReference>
<name>A0A8J8KBF7_9BACI</name>
<dbReference type="AlphaFoldDB" id="A0A8J8KBF7"/>
<feature type="compositionally biased region" description="Polar residues" evidence="1">
    <location>
        <begin position="170"/>
        <end position="197"/>
    </location>
</feature>
<dbReference type="SUPFAM" id="SSF55729">
    <property type="entry name" value="Acyl-CoA N-acyltransferases (Nat)"/>
    <property type="match status" value="1"/>
</dbReference>
<comment type="caution">
    <text evidence="2">The sequence shown here is derived from an EMBL/GenBank/DDBJ whole genome shotgun (WGS) entry which is preliminary data.</text>
</comment>
<dbReference type="EMBL" id="JABTTE010000010">
    <property type="protein sequence ID" value="NSL51879.1"/>
    <property type="molecule type" value="Genomic_DNA"/>
</dbReference>
<reference evidence="2" key="1">
    <citation type="submission" date="2020-06" db="EMBL/GenBank/DDBJ databases">
        <title>A novel thermopfilic bacterium from Erzurum, Turkey.</title>
        <authorList>
            <person name="Adiguzel A."/>
            <person name="Ay H."/>
            <person name="Baltaci M.O."/>
        </authorList>
    </citation>
    <scope>NUCLEOTIDE SEQUENCE</scope>
    <source>
        <strain evidence="2">P2</strain>
    </source>
</reference>
<proteinExistence type="predicted"/>
<evidence type="ECO:0000256" key="1">
    <source>
        <dbReference type="SAM" id="MobiDB-lite"/>
    </source>
</evidence>
<dbReference type="Gene3D" id="3.40.630.30">
    <property type="match status" value="1"/>
</dbReference>
<feature type="region of interest" description="Disordered" evidence="1">
    <location>
        <begin position="154"/>
        <end position="197"/>
    </location>
</feature>
<sequence>MKIKSSEIEQFQMYSQFSNLEEFNSHTEKWCDKYKREFTKGELIGFMWLARFAAKVPGVANAKIGTVLKAIHEEYRGNGISRSTFKRMIGKAKKLGILTVYETSRKDGSQSSNLYVFNRFPNNELPDEEKMNQPNKTKYLLKTIKNIFNKRKKRSINKENVKSNGEIKDTQQAMTTDCKSKENVNQSYQTHSSQMQENVVDDRPSYWKLLDPNGEIKRKNPKLNQKMSHQTEQLDYTYTSDHVPASFAKWVKIFFNNAKIIEEYWRMVLIAAYKNNVETKHEQVLNAAIDAFKQLIRKIKTKEVQKPIAYFYGIVTKKFKELYFEELYEMGFPVETPDTHFQDQSLSNLRTSLSFYEEPSCNPDGNSSYPEQQTWNKESSMTFENRRQNALERDHQAAKRGKYFLAIFKEVLES</sequence>
<evidence type="ECO:0000313" key="2">
    <source>
        <dbReference type="EMBL" id="NSL51879.1"/>
    </source>
</evidence>
<dbReference type="InterPro" id="IPR016181">
    <property type="entry name" value="Acyl_CoA_acyltransferase"/>
</dbReference>